<dbReference type="EMBL" id="JALPQF010000014">
    <property type="protein sequence ID" value="MCK8481689.1"/>
    <property type="molecule type" value="Genomic_DNA"/>
</dbReference>
<dbReference type="Proteomes" id="UP001203687">
    <property type="component" value="Unassembled WGS sequence"/>
</dbReference>
<gene>
    <name evidence="1" type="ORF">MUY34_13740</name>
</gene>
<reference evidence="1" key="1">
    <citation type="submission" date="2022-04" db="EMBL/GenBank/DDBJ databases">
        <authorList>
            <person name="Ren T."/>
        </authorList>
    </citation>
    <scope>NUCLEOTIDE SEQUENCE</scope>
    <source>
        <strain evidence="1">F63249</strain>
    </source>
</reference>
<name>A0ABT0HCB1_9FLAO</name>
<dbReference type="Pfam" id="PF00805">
    <property type="entry name" value="Pentapeptide"/>
    <property type="match status" value="1"/>
</dbReference>
<accession>A0ABT0HCB1</accession>
<protein>
    <submittedName>
        <fullName evidence="1">Pentapeptide repeat-containing protein</fullName>
    </submittedName>
</protein>
<dbReference type="InterPro" id="IPR001646">
    <property type="entry name" value="5peptide_repeat"/>
</dbReference>
<dbReference type="InterPro" id="IPR052949">
    <property type="entry name" value="PA_immunity-related"/>
</dbReference>
<organism evidence="1 2">
    <name type="scientific">Psychroserpens algicola</name>
    <dbReference type="NCBI Taxonomy" id="1719034"/>
    <lineage>
        <taxon>Bacteria</taxon>
        <taxon>Pseudomonadati</taxon>
        <taxon>Bacteroidota</taxon>
        <taxon>Flavobacteriia</taxon>
        <taxon>Flavobacteriales</taxon>
        <taxon>Flavobacteriaceae</taxon>
        <taxon>Psychroserpens</taxon>
    </lineage>
</organism>
<dbReference type="RefSeq" id="WP_248413538.1">
    <property type="nucleotide sequence ID" value="NZ_JALPQF010000014.1"/>
</dbReference>
<dbReference type="PANTHER" id="PTHR42999:SF1">
    <property type="entry name" value="PENTAPEPTIDE REPEAT-CONTAINING PROTEIN"/>
    <property type="match status" value="1"/>
</dbReference>
<keyword evidence="2" id="KW-1185">Reference proteome</keyword>
<evidence type="ECO:0000313" key="2">
    <source>
        <dbReference type="Proteomes" id="UP001203687"/>
    </source>
</evidence>
<comment type="caution">
    <text evidence="1">The sequence shown here is derived from an EMBL/GenBank/DDBJ whole genome shotgun (WGS) entry which is preliminary data.</text>
</comment>
<evidence type="ECO:0000313" key="1">
    <source>
        <dbReference type="EMBL" id="MCK8481689.1"/>
    </source>
</evidence>
<proteinExistence type="predicted"/>
<sequence length="193" mass="22284">MEEQFVEEKTFERKDFSQTGIEKGEYDLCVFINCNFSNSDLSKIRFIDCEFYDCNLSTANIFQSGFQNALFKDCKMLGLQFDKCSGFAFSIQIDNCQLNHSSFYKRKLSKTVFKKSKLREVDFTECDLSASIFDDCDLLHATFNNTNLQNADFRNSTNFIIDPENNKIKGAKFTLETVIGLLTKYNIKIEPSI</sequence>
<dbReference type="Pfam" id="PF13599">
    <property type="entry name" value="Pentapeptide_4"/>
    <property type="match status" value="1"/>
</dbReference>
<dbReference type="SUPFAM" id="SSF141571">
    <property type="entry name" value="Pentapeptide repeat-like"/>
    <property type="match status" value="1"/>
</dbReference>
<dbReference type="Gene3D" id="2.160.20.80">
    <property type="entry name" value="E3 ubiquitin-protein ligase SopA"/>
    <property type="match status" value="1"/>
</dbReference>
<dbReference type="PANTHER" id="PTHR42999">
    <property type="entry name" value="ANTIBIOTIC RESISTANCE PROTEIN MCBG"/>
    <property type="match status" value="1"/>
</dbReference>